<keyword evidence="2 3" id="KW-0378">Hydrolase</keyword>
<feature type="active site" evidence="3">
    <location>
        <position position="230"/>
    </location>
</feature>
<dbReference type="InterPro" id="IPR004810">
    <property type="entry name" value="PurU"/>
</dbReference>
<dbReference type="Gene3D" id="3.40.50.170">
    <property type="entry name" value="Formyl transferase, N-terminal domain"/>
    <property type="match status" value="1"/>
</dbReference>
<dbReference type="AlphaFoldDB" id="A0A1Y0IFR8"/>
<reference evidence="6 7" key="1">
    <citation type="submission" date="2017-05" db="EMBL/GenBank/DDBJ databases">
        <title>Genomic insights into alkan degradation activity of Oleiphilus messinensis.</title>
        <authorList>
            <person name="Kozyavkin S.A."/>
            <person name="Slesarev A.I."/>
            <person name="Golyshin P.N."/>
            <person name="Korzhenkov A."/>
            <person name="Golyshina O.N."/>
            <person name="Toshchakov S.V."/>
        </authorList>
    </citation>
    <scope>NUCLEOTIDE SEQUENCE [LARGE SCALE GENOMIC DNA]</scope>
    <source>
        <strain evidence="6 7">ME102</strain>
    </source>
</reference>
<evidence type="ECO:0000313" key="7">
    <source>
        <dbReference type="Proteomes" id="UP000196027"/>
    </source>
</evidence>
<comment type="similarity">
    <text evidence="3">Belongs to the PurU family.</text>
</comment>
<keyword evidence="7" id="KW-1185">Reference proteome</keyword>
<protein>
    <recommendedName>
        <fullName evidence="3 4">Formyltetrahydrofolate deformylase</fullName>
        <ecNumber evidence="3 4">3.5.1.10</ecNumber>
    </recommendedName>
    <alternativeName>
        <fullName evidence="3">Formyl-FH(4) hydrolase</fullName>
    </alternativeName>
</protein>
<dbReference type="InterPro" id="IPR041729">
    <property type="entry name" value="Formyl-FH4-Hydrolase_C"/>
</dbReference>
<feature type="domain" description="Formyl transferase N-terminal" evidence="5">
    <location>
        <begin position="92"/>
        <end position="267"/>
    </location>
</feature>
<dbReference type="EC" id="3.5.1.10" evidence="3 4"/>
<accession>A0A1Y0IFR8</accession>
<dbReference type="SUPFAM" id="SSF53328">
    <property type="entry name" value="Formyltransferase"/>
    <property type="match status" value="1"/>
</dbReference>
<dbReference type="GO" id="GO:0006730">
    <property type="term" value="P:one-carbon metabolic process"/>
    <property type="evidence" value="ECO:0007669"/>
    <property type="project" value="UniProtKB-KW"/>
</dbReference>
<dbReference type="UniPathway" id="UPA00074">
    <property type="reaction ID" value="UER00170"/>
</dbReference>
<comment type="catalytic activity">
    <reaction evidence="3">
        <text>(6R)-10-formyltetrahydrofolate + H2O = (6S)-5,6,7,8-tetrahydrofolate + formate + H(+)</text>
        <dbReference type="Rhea" id="RHEA:19833"/>
        <dbReference type="ChEBI" id="CHEBI:15377"/>
        <dbReference type="ChEBI" id="CHEBI:15378"/>
        <dbReference type="ChEBI" id="CHEBI:15740"/>
        <dbReference type="ChEBI" id="CHEBI:57453"/>
        <dbReference type="ChEBI" id="CHEBI:195366"/>
        <dbReference type="EC" id="3.5.1.10"/>
    </reaction>
</comment>
<dbReference type="GO" id="GO:0008864">
    <property type="term" value="F:formyltetrahydrofolate deformylase activity"/>
    <property type="evidence" value="ECO:0007669"/>
    <property type="project" value="UniProtKB-UniRule"/>
</dbReference>
<dbReference type="InterPro" id="IPR036477">
    <property type="entry name" value="Formyl_transf_N_sf"/>
</dbReference>
<dbReference type="NCBIfam" id="NF004684">
    <property type="entry name" value="PRK06027.1"/>
    <property type="match status" value="1"/>
</dbReference>
<proteinExistence type="inferred from homology"/>
<dbReference type="PRINTS" id="PR01575">
    <property type="entry name" value="FFH4HYDRLASE"/>
</dbReference>
<dbReference type="Pfam" id="PF00551">
    <property type="entry name" value="Formyl_trans_N"/>
    <property type="match status" value="1"/>
</dbReference>
<dbReference type="PANTHER" id="PTHR42706:SF1">
    <property type="entry name" value="FORMYLTETRAHYDROFOLATE DEFORMYLASE 2, MITOCHONDRIAL"/>
    <property type="match status" value="1"/>
</dbReference>
<evidence type="ECO:0000256" key="3">
    <source>
        <dbReference type="HAMAP-Rule" id="MF_01927"/>
    </source>
</evidence>
<dbReference type="NCBIfam" id="TIGR00655">
    <property type="entry name" value="PurU"/>
    <property type="match status" value="1"/>
</dbReference>
<comment type="function">
    <text evidence="3">Catalyzes the hydrolysis of 10-formyltetrahydrofolate (formyl-FH4) to formate and tetrahydrofolate (FH4).</text>
</comment>
<gene>
    <name evidence="3" type="primary">purU</name>
    <name evidence="6" type="ORF">OLMES_5388</name>
</gene>
<dbReference type="HAMAP" id="MF_01927">
    <property type="entry name" value="PurU"/>
    <property type="match status" value="1"/>
</dbReference>
<sequence length="287" mass="33345">MDVKNTLSLLVSHPKSIDGATLLTEFFKQQQVRIARLEQQPAPESGELFSRLELVDDGELYRSYQLERAFSDKIGHPYRMQWQFFPLRQRQKVAIMVSQHDHVLMDLLWRFRRNQYAADISAVISNHEALRAEVERLDIPFHYIPVTPENKTSAEFETLQLLEGNADLIVLARYMQVLTTEFVSRYPQRIINIHHSFLPAFVGADPYRQAFVRGVKLIGATAHYVTEDLDQGPIIEQDAIRVSHRYSVAELKEMGQDLERSVLSRALKWHLEHRILVSEGKTTIFYN</sequence>
<dbReference type="GO" id="GO:0006189">
    <property type="term" value="P:'de novo' IMP biosynthetic process"/>
    <property type="evidence" value="ECO:0007669"/>
    <property type="project" value="UniProtKB-UniRule"/>
</dbReference>
<evidence type="ECO:0000256" key="4">
    <source>
        <dbReference type="NCBIfam" id="TIGR00655"/>
    </source>
</evidence>
<dbReference type="OrthoDB" id="9806170at2"/>
<evidence type="ECO:0000256" key="2">
    <source>
        <dbReference type="ARBA" id="ARBA00022801"/>
    </source>
</evidence>
<name>A0A1Y0IFR8_9GAMM</name>
<keyword evidence="1 3" id="KW-0554">One-carbon metabolism</keyword>
<comment type="pathway">
    <text evidence="3">Purine metabolism; IMP biosynthesis via de novo pathway; formate from 10-formyl-5,6,7,8-tetrahydrofolate: step 1/1.</text>
</comment>
<dbReference type="PANTHER" id="PTHR42706">
    <property type="entry name" value="FORMYLTETRAHYDROFOLATE DEFORMYLASE"/>
    <property type="match status" value="1"/>
</dbReference>
<dbReference type="Proteomes" id="UP000196027">
    <property type="component" value="Chromosome"/>
</dbReference>
<keyword evidence="3" id="KW-0658">Purine biosynthesis</keyword>
<dbReference type="CDD" id="cd08648">
    <property type="entry name" value="FMT_core_Formyl-FH4-Hydrolase_C"/>
    <property type="match status" value="1"/>
</dbReference>
<evidence type="ECO:0000313" key="6">
    <source>
        <dbReference type="EMBL" id="ARU59368.1"/>
    </source>
</evidence>
<organism evidence="6 7">
    <name type="scientific">Oleiphilus messinensis</name>
    <dbReference type="NCBI Taxonomy" id="141451"/>
    <lineage>
        <taxon>Bacteria</taxon>
        <taxon>Pseudomonadati</taxon>
        <taxon>Pseudomonadota</taxon>
        <taxon>Gammaproteobacteria</taxon>
        <taxon>Oceanospirillales</taxon>
        <taxon>Oleiphilaceae</taxon>
        <taxon>Oleiphilus</taxon>
    </lineage>
</organism>
<dbReference type="RefSeq" id="WP_087464049.1">
    <property type="nucleotide sequence ID" value="NZ_CP021425.1"/>
</dbReference>
<dbReference type="PIRSF" id="PIRSF036480">
    <property type="entry name" value="FormyFH4_hydr"/>
    <property type="match status" value="1"/>
</dbReference>
<dbReference type="KEGG" id="ome:OLMES_5388"/>
<evidence type="ECO:0000259" key="5">
    <source>
        <dbReference type="Pfam" id="PF00551"/>
    </source>
</evidence>
<dbReference type="EMBL" id="CP021425">
    <property type="protein sequence ID" value="ARU59368.1"/>
    <property type="molecule type" value="Genomic_DNA"/>
</dbReference>
<evidence type="ECO:0000256" key="1">
    <source>
        <dbReference type="ARBA" id="ARBA00022563"/>
    </source>
</evidence>
<dbReference type="InterPro" id="IPR002376">
    <property type="entry name" value="Formyl_transf_N"/>
</dbReference>